<proteinExistence type="predicted"/>
<feature type="chain" id="PRO_5007857044" description="Secreted protein" evidence="1">
    <location>
        <begin position="21"/>
        <end position="90"/>
    </location>
</feature>
<dbReference type="Proteomes" id="UP000076871">
    <property type="component" value="Unassembled WGS sequence"/>
</dbReference>
<keyword evidence="1" id="KW-0732">Signal</keyword>
<feature type="signal peptide" evidence="1">
    <location>
        <begin position="1"/>
        <end position="20"/>
    </location>
</feature>
<name>A0A165E827_9APHY</name>
<keyword evidence="3" id="KW-1185">Reference proteome</keyword>
<accession>A0A165E827</accession>
<reference evidence="2 3" key="1">
    <citation type="journal article" date="2016" name="Mol. Biol. Evol.">
        <title>Comparative Genomics of Early-Diverging Mushroom-Forming Fungi Provides Insights into the Origins of Lignocellulose Decay Capabilities.</title>
        <authorList>
            <person name="Nagy L.G."/>
            <person name="Riley R."/>
            <person name="Tritt A."/>
            <person name="Adam C."/>
            <person name="Daum C."/>
            <person name="Floudas D."/>
            <person name="Sun H."/>
            <person name="Yadav J.S."/>
            <person name="Pangilinan J."/>
            <person name="Larsson K.H."/>
            <person name="Matsuura K."/>
            <person name="Barry K."/>
            <person name="Labutti K."/>
            <person name="Kuo R."/>
            <person name="Ohm R.A."/>
            <person name="Bhattacharya S.S."/>
            <person name="Shirouzu T."/>
            <person name="Yoshinaga Y."/>
            <person name="Martin F.M."/>
            <person name="Grigoriev I.V."/>
            <person name="Hibbett D.S."/>
        </authorList>
    </citation>
    <scope>NUCLEOTIDE SEQUENCE [LARGE SCALE GENOMIC DNA]</scope>
    <source>
        <strain evidence="2 3">93-53</strain>
    </source>
</reference>
<dbReference type="InParanoid" id="A0A165E827"/>
<evidence type="ECO:0000256" key="1">
    <source>
        <dbReference type="SAM" id="SignalP"/>
    </source>
</evidence>
<evidence type="ECO:0000313" key="3">
    <source>
        <dbReference type="Proteomes" id="UP000076871"/>
    </source>
</evidence>
<evidence type="ECO:0008006" key="4">
    <source>
        <dbReference type="Google" id="ProtNLM"/>
    </source>
</evidence>
<organism evidence="2 3">
    <name type="scientific">Laetiporus sulphureus 93-53</name>
    <dbReference type="NCBI Taxonomy" id="1314785"/>
    <lineage>
        <taxon>Eukaryota</taxon>
        <taxon>Fungi</taxon>
        <taxon>Dikarya</taxon>
        <taxon>Basidiomycota</taxon>
        <taxon>Agaricomycotina</taxon>
        <taxon>Agaricomycetes</taxon>
        <taxon>Polyporales</taxon>
        <taxon>Laetiporus</taxon>
    </lineage>
</organism>
<evidence type="ECO:0000313" key="2">
    <source>
        <dbReference type="EMBL" id="KZT06424.1"/>
    </source>
</evidence>
<dbReference type="EMBL" id="KV427624">
    <property type="protein sequence ID" value="KZT06424.1"/>
    <property type="molecule type" value="Genomic_DNA"/>
</dbReference>
<dbReference type="RefSeq" id="XP_040764164.1">
    <property type="nucleotide sequence ID" value="XM_040908904.1"/>
</dbReference>
<protein>
    <recommendedName>
        <fullName evidence="4">Secreted protein</fullName>
    </recommendedName>
</protein>
<gene>
    <name evidence="2" type="ORF">LAESUDRAFT_725860</name>
</gene>
<sequence length="90" mass="9750">MNSLSACCQALLVLASRSVGLISYTISAGLFATKSHCCLLDVNTLWSHGSVTPSSHLHGSLQRLYSFVNDSRPNVPPARTPKRRHAALIF</sequence>
<dbReference type="AlphaFoldDB" id="A0A165E827"/>
<dbReference type="GeneID" id="63825933"/>